<organism evidence="2 3">
    <name type="scientific">Necator americanus</name>
    <name type="common">Human hookworm</name>
    <dbReference type="NCBI Taxonomy" id="51031"/>
    <lineage>
        <taxon>Eukaryota</taxon>
        <taxon>Metazoa</taxon>
        <taxon>Ecdysozoa</taxon>
        <taxon>Nematoda</taxon>
        <taxon>Chromadorea</taxon>
        <taxon>Rhabditida</taxon>
        <taxon>Rhabditina</taxon>
        <taxon>Rhabditomorpha</taxon>
        <taxon>Strongyloidea</taxon>
        <taxon>Ancylostomatidae</taxon>
        <taxon>Bunostominae</taxon>
        <taxon>Necator</taxon>
    </lineage>
</organism>
<evidence type="ECO:0000256" key="1">
    <source>
        <dbReference type="SAM" id="Phobius"/>
    </source>
</evidence>
<sequence length="113" mass="12974">MTTVRRKDEIAEKVIDAREEHANNGIAMLLVMWCFPAPESDIAVTIIFVVAIVTDKPLLIIWLVSRAYMKCCKRDTVAQLIQGPMNGKCFLLIGGYRVFFYMLELVRKFYVDP</sequence>
<protein>
    <submittedName>
        <fullName evidence="2">Uncharacterized protein</fullName>
    </submittedName>
</protein>
<keyword evidence="1" id="KW-0472">Membrane</keyword>
<evidence type="ECO:0000313" key="3">
    <source>
        <dbReference type="Proteomes" id="UP000053676"/>
    </source>
</evidence>
<dbReference type="EMBL" id="KI669192">
    <property type="protein sequence ID" value="ETN68823.1"/>
    <property type="molecule type" value="Genomic_DNA"/>
</dbReference>
<dbReference type="AlphaFoldDB" id="W2SH18"/>
<reference evidence="3" key="1">
    <citation type="journal article" date="2014" name="Nat. Genet.">
        <title>Genome of the human hookworm Necator americanus.</title>
        <authorList>
            <person name="Tang Y.T."/>
            <person name="Gao X."/>
            <person name="Rosa B.A."/>
            <person name="Abubucker S."/>
            <person name="Hallsworth-Pepin K."/>
            <person name="Martin J."/>
            <person name="Tyagi R."/>
            <person name="Heizer E."/>
            <person name="Zhang X."/>
            <person name="Bhonagiri-Palsikar V."/>
            <person name="Minx P."/>
            <person name="Warren W.C."/>
            <person name="Wang Q."/>
            <person name="Zhan B."/>
            <person name="Hotez P.J."/>
            <person name="Sternberg P.W."/>
            <person name="Dougall A."/>
            <person name="Gaze S.T."/>
            <person name="Mulvenna J."/>
            <person name="Sotillo J."/>
            <person name="Ranganathan S."/>
            <person name="Rabelo E.M."/>
            <person name="Wilson R.K."/>
            <person name="Felgner P.L."/>
            <person name="Bethony J."/>
            <person name="Hawdon J.M."/>
            <person name="Gasser R.B."/>
            <person name="Loukas A."/>
            <person name="Mitreva M."/>
        </authorList>
    </citation>
    <scope>NUCLEOTIDE SEQUENCE [LARGE SCALE GENOMIC DNA]</scope>
</reference>
<keyword evidence="3" id="KW-1185">Reference proteome</keyword>
<dbReference type="OrthoDB" id="203097at2759"/>
<accession>W2SH18</accession>
<dbReference type="Proteomes" id="UP000053676">
    <property type="component" value="Unassembled WGS sequence"/>
</dbReference>
<proteinExistence type="predicted"/>
<feature type="transmembrane region" description="Helical" evidence="1">
    <location>
        <begin position="42"/>
        <end position="64"/>
    </location>
</feature>
<name>W2SH18_NECAM</name>
<keyword evidence="1" id="KW-0812">Transmembrane</keyword>
<keyword evidence="1" id="KW-1133">Transmembrane helix</keyword>
<gene>
    <name evidence="2" type="ORF">NECAME_15594</name>
</gene>
<dbReference type="KEGG" id="nai:NECAME_15594"/>
<evidence type="ECO:0000313" key="2">
    <source>
        <dbReference type="EMBL" id="ETN68823.1"/>
    </source>
</evidence>